<keyword evidence="10 11" id="KW-0998">Cell outer membrane</keyword>
<keyword evidence="5 11" id="KW-0812">Transmembrane</keyword>
<evidence type="ECO:0000256" key="10">
    <source>
        <dbReference type="ARBA" id="ARBA00023237"/>
    </source>
</evidence>
<evidence type="ECO:0000256" key="9">
    <source>
        <dbReference type="ARBA" id="ARBA00023170"/>
    </source>
</evidence>
<evidence type="ECO:0000256" key="3">
    <source>
        <dbReference type="ARBA" id="ARBA00022448"/>
    </source>
</evidence>
<proteinExistence type="inferred from homology"/>
<organism evidence="17 18">
    <name type="scientific">Inhella gelatinilytica</name>
    <dbReference type="NCBI Taxonomy" id="2795030"/>
    <lineage>
        <taxon>Bacteria</taxon>
        <taxon>Pseudomonadati</taxon>
        <taxon>Pseudomonadota</taxon>
        <taxon>Betaproteobacteria</taxon>
        <taxon>Burkholderiales</taxon>
        <taxon>Sphaerotilaceae</taxon>
        <taxon>Inhella</taxon>
    </lineage>
</organism>
<protein>
    <submittedName>
        <fullName evidence="17">TonB-dependent receptor</fullName>
    </submittedName>
</protein>
<dbReference type="Gene3D" id="2.40.170.20">
    <property type="entry name" value="TonB-dependent receptor, beta-barrel domain"/>
    <property type="match status" value="1"/>
</dbReference>
<evidence type="ECO:0000256" key="6">
    <source>
        <dbReference type="ARBA" id="ARBA00022729"/>
    </source>
</evidence>
<keyword evidence="4 11" id="KW-1134">Transmembrane beta strand</keyword>
<evidence type="ECO:0000256" key="5">
    <source>
        <dbReference type="ARBA" id="ARBA00022692"/>
    </source>
</evidence>
<keyword evidence="7 12" id="KW-0798">TonB box</keyword>
<dbReference type="InterPro" id="IPR000531">
    <property type="entry name" value="Beta-barrel_TonB"/>
</dbReference>
<accession>A0A931IU59</accession>
<evidence type="ECO:0000256" key="11">
    <source>
        <dbReference type="PROSITE-ProRule" id="PRU01360"/>
    </source>
</evidence>
<comment type="similarity">
    <text evidence="2 11 12">Belongs to the TonB-dependent receptor family.</text>
</comment>
<dbReference type="RefSeq" id="WP_198099830.1">
    <property type="nucleotide sequence ID" value="NZ_JAEDAL010000002.1"/>
</dbReference>
<evidence type="ECO:0000259" key="16">
    <source>
        <dbReference type="Pfam" id="PF07715"/>
    </source>
</evidence>
<feature type="signal peptide" evidence="14">
    <location>
        <begin position="1"/>
        <end position="18"/>
    </location>
</feature>
<reference evidence="17" key="1">
    <citation type="submission" date="2020-12" db="EMBL/GenBank/DDBJ databases">
        <title>The genome sequence of Inhella sp. 4Y17.</title>
        <authorList>
            <person name="Liu Y."/>
        </authorList>
    </citation>
    <scope>NUCLEOTIDE SEQUENCE</scope>
    <source>
        <strain evidence="17">4Y10</strain>
    </source>
</reference>
<dbReference type="InterPro" id="IPR036942">
    <property type="entry name" value="Beta-barrel_TonB_sf"/>
</dbReference>
<dbReference type="InterPro" id="IPR037066">
    <property type="entry name" value="Plug_dom_sf"/>
</dbReference>
<evidence type="ECO:0000256" key="14">
    <source>
        <dbReference type="SAM" id="SignalP"/>
    </source>
</evidence>
<dbReference type="SUPFAM" id="SSF56935">
    <property type="entry name" value="Porins"/>
    <property type="match status" value="1"/>
</dbReference>
<evidence type="ECO:0000256" key="8">
    <source>
        <dbReference type="ARBA" id="ARBA00023136"/>
    </source>
</evidence>
<feature type="compositionally biased region" description="Basic and acidic residues" evidence="13">
    <location>
        <begin position="28"/>
        <end position="56"/>
    </location>
</feature>
<dbReference type="PROSITE" id="PS52016">
    <property type="entry name" value="TONB_DEPENDENT_REC_3"/>
    <property type="match status" value="1"/>
</dbReference>
<dbReference type="InterPro" id="IPR039426">
    <property type="entry name" value="TonB-dep_rcpt-like"/>
</dbReference>
<keyword evidence="3 11" id="KW-0813">Transport</keyword>
<evidence type="ECO:0000256" key="12">
    <source>
        <dbReference type="RuleBase" id="RU003357"/>
    </source>
</evidence>
<dbReference type="PANTHER" id="PTHR30069">
    <property type="entry name" value="TONB-DEPENDENT OUTER MEMBRANE RECEPTOR"/>
    <property type="match status" value="1"/>
</dbReference>
<comment type="subcellular location">
    <subcellularLocation>
        <location evidence="1 11">Cell outer membrane</location>
        <topology evidence="1 11">Multi-pass membrane protein</topology>
    </subcellularLocation>
</comment>
<feature type="compositionally biased region" description="Polar residues" evidence="13">
    <location>
        <begin position="217"/>
        <end position="231"/>
    </location>
</feature>
<dbReference type="Pfam" id="PF00593">
    <property type="entry name" value="TonB_dep_Rec_b-barrel"/>
    <property type="match status" value="1"/>
</dbReference>
<dbReference type="Pfam" id="PF07715">
    <property type="entry name" value="Plug"/>
    <property type="match status" value="1"/>
</dbReference>
<dbReference type="Gene3D" id="2.170.130.10">
    <property type="entry name" value="TonB-dependent receptor, plug domain"/>
    <property type="match status" value="1"/>
</dbReference>
<dbReference type="Proteomes" id="UP000620139">
    <property type="component" value="Unassembled WGS sequence"/>
</dbReference>
<gene>
    <name evidence="17" type="ORF">I7X43_04995</name>
</gene>
<dbReference type="AlphaFoldDB" id="A0A931IU59"/>
<dbReference type="GO" id="GO:0044718">
    <property type="term" value="P:siderophore transmembrane transport"/>
    <property type="evidence" value="ECO:0007669"/>
    <property type="project" value="TreeGrafter"/>
</dbReference>
<feature type="region of interest" description="Disordered" evidence="13">
    <location>
        <begin position="19"/>
        <end position="59"/>
    </location>
</feature>
<evidence type="ECO:0000256" key="4">
    <source>
        <dbReference type="ARBA" id="ARBA00022452"/>
    </source>
</evidence>
<comment type="caution">
    <text evidence="17">The sequence shown here is derived from an EMBL/GenBank/DDBJ whole genome shotgun (WGS) entry which is preliminary data.</text>
</comment>
<evidence type="ECO:0000256" key="1">
    <source>
        <dbReference type="ARBA" id="ARBA00004571"/>
    </source>
</evidence>
<evidence type="ECO:0000313" key="18">
    <source>
        <dbReference type="Proteomes" id="UP000620139"/>
    </source>
</evidence>
<sequence length="732" mass="81152">MRRFLLTCGLWAATALHAQTQTQTPTSKDPDPKSKETPEKLDKVEVNSRATDESRRRASTASKIIISRDDLLRFGDGNLTDLMRRLPGVTPGGRPGRGGEIRMRGMGGGFTQILVDGERMPPGFSLDQIPPDQVERIEILRAPTAETGARAVAGTINVILREPLARNLHEMRASVGGDHGAPQANLSWTRNDTLAGGLNTSLTVVGQSQRRPDLIDTRQQGPGSLLTTQQGHSEERRNSLNANGRLQWRLGEGEQLMLMPFWVVAQTRNSSQWAQTGLSRYDAVHSEGDGSFNSLRVAGNYQKRWSETTRFDGRLSGGQTRLTSHGQRFETLAGTPVRIQDDQSTNRDRVLNGTFKLTQQTATEHNWVSGLELERNQRDNARTTLENGQPKPGLSEFGDELRARTQRLALYTQDEWQATSQWNLHAGLRWEGIESRGDAGALVGEVRNRSSVWSPLVHALWKPNPQARDQLRMSLTRSYRGANLNDLIARPSINNQFPSGANTELTPDRAGNPALKPELATGLELGWEHYLSKGGMLSANVFARQIQGLIRSVISLESVPWDAAPRYVARPRNLGDARTAGLELELKARVDELWAVEALPLQLRANVSLFTSQVEGIPGPHNRIDAQPRFSANVGADYRMGAWSYGANWSLTPEILIQQTETLTSRTSRRSVVDAYVQWVQSRALTWRLGLSNLAPLDSLSQTVIESGAGPLVSTDRKPSFTTWNLRAEMRF</sequence>
<dbReference type="CDD" id="cd01347">
    <property type="entry name" value="ligand_gated_channel"/>
    <property type="match status" value="1"/>
</dbReference>
<feature type="region of interest" description="Disordered" evidence="13">
    <location>
        <begin position="206"/>
        <end position="240"/>
    </location>
</feature>
<evidence type="ECO:0000259" key="15">
    <source>
        <dbReference type="Pfam" id="PF00593"/>
    </source>
</evidence>
<evidence type="ECO:0000313" key="17">
    <source>
        <dbReference type="EMBL" id="MBH9552204.1"/>
    </source>
</evidence>
<dbReference type="EMBL" id="JAEDAL010000002">
    <property type="protein sequence ID" value="MBH9552204.1"/>
    <property type="molecule type" value="Genomic_DNA"/>
</dbReference>
<dbReference type="PANTHER" id="PTHR30069:SF29">
    <property type="entry name" value="HEMOGLOBIN AND HEMOGLOBIN-HAPTOGLOBIN-BINDING PROTEIN 1-RELATED"/>
    <property type="match status" value="1"/>
</dbReference>
<evidence type="ECO:0000256" key="2">
    <source>
        <dbReference type="ARBA" id="ARBA00009810"/>
    </source>
</evidence>
<feature type="domain" description="TonB-dependent receptor-like beta-barrel" evidence="15">
    <location>
        <begin position="276"/>
        <end position="694"/>
    </location>
</feature>
<feature type="chain" id="PRO_5037508325" evidence="14">
    <location>
        <begin position="19"/>
        <end position="732"/>
    </location>
</feature>
<dbReference type="GO" id="GO:0009279">
    <property type="term" value="C:cell outer membrane"/>
    <property type="evidence" value="ECO:0007669"/>
    <property type="project" value="UniProtKB-SubCell"/>
</dbReference>
<evidence type="ECO:0000256" key="7">
    <source>
        <dbReference type="ARBA" id="ARBA00023077"/>
    </source>
</evidence>
<feature type="domain" description="TonB-dependent receptor plug" evidence="16">
    <location>
        <begin position="57"/>
        <end position="155"/>
    </location>
</feature>
<dbReference type="InterPro" id="IPR012910">
    <property type="entry name" value="Plug_dom"/>
</dbReference>
<name>A0A931IU59_9BURK</name>
<keyword evidence="9 17" id="KW-0675">Receptor</keyword>
<keyword evidence="18" id="KW-1185">Reference proteome</keyword>
<dbReference type="GO" id="GO:0015344">
    <property type="term" value="F:siderophore uptake transmembrane transporter activity"/>
    <property type="evidence" value="ECO:0007669"/>
    <property type="project" value="TreeGrafter"/>
</dbReference>
<keyword evidence="6 14" id="KW-0732">Signal</keyword>
<evidence type="ECO:0000256" key="13">
    <source>
        <dbReference type="SAM" id="MobiDB-lite"/>
    </source>
</evidence>
<keyword evidence="8 11" id="KW-0472">Membrane</keyword>